<organism evidence="2 3">
    <name type="scientific">Coprobacillus cateniformis</name>
    <dbReference type="NCBI Taxonomy" id="100884"/>
    <lineage>
        <taxon>Bacteria</taxon>
        <taxon>Bacillati</taxon>
        <taxon>Bacillota</taxon>
        <taxon>Erysipelotrichia</taxon>
        <taxon>Erysipelotrichales</taxon>
        <taxon>Coprobacillaceae</taxon>
        <taxon>Coprobacillus</taxon>
    </lineage>
</organism>
<dbReference type="GeneID" id="78230377"/>
<dbReference type="Gene3D" id="3.40.250.10">
    <property type="entry name" value="Rhodanese-like domain"/>
    <property type="match status" value="1"/>
</dbReference>
<name>E7GDY9_9FIRM</name>
<dbReference type="HOGENOM" id="CLU_089574_13_2_9"/>
<evidence type="ECO:0000313" key="2">
    <source>
        <dbReference type="EMBL" id="EFW03792.1"/>
    </source>
</evidence>
<dbReference type="PROSITE" id="PS50206">
    <property type="entry name" value="RHODANESE_3"/>
    <property type="match status" value="1"/>
</dbReference>
<dbReference type="CDD" id="cd00158">
    <property type="entry name" value="RHOD"/>
    <property type="match status" value="1"/>
</dbReference>
<dbReference type="SMART" id="SM00450">
    <property type="entry name" value="RHOD"/>
    <property type="match status" value="1"/>
</dbReference>
<keyword evidence="3" id="KW-1185">Reference proteome</keyword>
<dbReference type="Proteomes" id="UP000003157">
    <property type="component" value="Unassembled WGS sequence"/>
</dbReference>
<feature type="domain" description="Rhodanese" evidence="1">
    <location>
        <begin position="14"/>
        <end position="97"/>
    </location>
</feature>
<dbReference type="SUPFAM" id="SSF52821">
    <property type="entry name" value="Rhodanese/Cell cycle control phosphatase"/>
    <property type="match status" value="1"/>
</dbReference>
<protein>
    <recommendedName>
        <fullName evidence="1">Rhodanese domain-containing protein</fullName>
    </recommendedName>
</protein>
<comment type="caution">
    <text evidence="2">The sequence shown here is derived from an EMBL/GenBank/DDBJ whole genome shotgun (WGS) entry which is preliminary data.</text>
</comment>
<dbReference type="RefSeq" id="WP_008790069.1">
    <property type="nucleotide sequence ID" value="NZ_AKCB01000001.1"/>
</dbReference>
<gene>
    <name evidence="2" type="ORF">HMPREF9488_02982</name>
</gene>
<accession>E7GDY9</accession>
<dbReference type="STRING" id="100884.GCA_000269565_02564"/>
<dbReference type="InterPro" id="IPR001763">
    <property type="entry name" value="Rhodanese-like_dom"/>
</dbReference>
<reference evidence="2 3" key="1">
    <citation type="submission" date="2010-12" db="EMBL/GenBank/DDBJ databases">
        <title>The Genome Sequence of Coprobacillus sp. strain 29_1.</title>
        <authorList>
            <consortium name="The Broad Institute Genome Sequencing Platform"/>
            <person name="Earl A."/>
            <person name="Ward D."/>
            <person name="Feldgarden M."/>
            <person name="Gevers D."/>
            <person name="Daigneault M."/>
            <person name="Sibley C.D."/>
            <person name="White A."/>
            <person name="Strauss J."/>
            <person name="Allen-Vercoe E."/>
            <person name="Young S.K."/>
            <person name="Zeng Q."/>
            <person name="Gargeya S."/>
            <person name="Fitzgerald M."/>
            <person name="Haas B."/>
            <person name="Abouelleil A."/>
            <person name="Alvarado L."/>
            <person name="Arachchi H.M."/>
            <person name="Berlin A."/>
            <person name="Brown A."/>
            <person name="Chapman S.B."/>
            <person name="Chen Z."/>
            <person name="Dunbar C."/>
            <person name="Freedman E."/>
            <person name="Gearin G."/>
            <person name="Gellesch M."/>
            <person name="Goldberg J."/>
            <person name="Griggs A."/>
            <person name="Gujja S."/>
            <person name="Heilman E."/>
            <person name="Heiman D."/>
            <person name="Howarth C."/>
            <person name="Larson L."/>
            <person name="Lui A."/>
            <person name="MacDonald P.J.P."/>
            <person name="Mehta T."/>
            <person name="Montmayeur A."/>
            <person name="Murphy C."/>
            <person name="Neiman D."/>
            <person name="Pearson M."/>
            <person name="Priest M."/>
            <person name="Roberts A."/>
            <person name="Saif S."/>
            <person name="Shea T."/>
            <person name="Shenoy N."/>
            <person name="Sisk P."/>
            <person name="Stolte C."/>
            <person name="Sykes S."/>
            <person name="White J."/>
            <person name="Yandava C."/>
            <person name="Nusbaum C."/>
            <person name="Birren B."/>
        </authorList>
    </citation>
    <scope>NUCLEOTIDE SEQUENCE [LARGE SCALE GENOMIC DNA]</scope>
    <source>
        <strain evidence="2 3">29_1</strain>
    </source>
</reference>
<dbReference type="PANTHER" id="PTHR43031">
    <property type="entry name" value="FAD-DEPENDENT OXIDOREDUCTASE"/>
    <property type="match status" value="1"/>
</dbReference>
<evidence type="ECO:0000259" key="1">
    <source>
        <dbReference type="PROSITE" id="PS50206"/>
    </source>
</evidence>
<dbReference type="AlphaFoldDB" id="E7GDY9"/>
<proteinExistence type="predicted"/>
<dbReference type="InterPro" id="IPR036873">
    <property type="entry name" value="Rhodanese-like_dom_sf"/>
</dbReference>
<dbReference type="OrthoDB" id="9800872at2"/>
<dbReference type="Pfam" id="PF00581">
    <property type="entry name" value="Rhodanese"/>
    <property type="match status" value="1"/>
</dbReference>
<dbReference type="EMBL" id="ADKX01000043">
    <property type="protein sequence ID" value="EFW03792.1"/>
    <property type="molecule type" value="Genomic_DNA"/>
</dbReference>
<dbReference type="eggNOG" id="COG0607">
    <property type="taxonomic scope" value="Bacteria"/>
</dbReference>
<evidence type="ECO:0000313" key="3">
    <source>
        <dbReference type="Proteomes" id="UP000003157"/>
    </source>
</evidence>
<sequence>MNNAIEPEMIYQLVNQDYTFIDIRDPHQYNQLHIKNFLNIQPDQLLRDILTFSKSKPIVLICYSGKRTEELSRQLSQLGFQAYYISGGFQAFLNVQNDMYF</sequence>
<dbReference type="PANTHER" id="PTHR43031:SF1">
    <property type="entry name" value="PYRIDINE NUCLEOTIDE-DISULPHIDE OXIDOREDUCTASE"/>
    <property type="match status" value="1"/>
</dbReference>
<dbReference type="InterPro" id="IPR050229">
    <property type="entry name" value="GlpE_sulfurtransferase"/>
</dbReference>